<dbReference type="GO" id="GO:0005509">
    <property type="term" value="F:calcium ion binding"/>
    <property type="evidence" value="ECO:0007669"/>
    <property type="project" value="InterPro"/>
</dbReference>
<evidence type="ECO:0000256" key="5">
    <source>
        <dbReference type="SAM" id="MobiDB-lite"/>
    </source>
</evidence>
<accession>A0A3Q8I8B2</accession>
<comment type="subcellular location">
    <subcellularLocation>
        <location evidence="1">Secreted</location>
    </subcellularLocation>
</comment>
<feature type="region of interest" description="Disordered" evidence="5">
    <location>
        <begin position="598"/>
        <end position="654"/>
    </location>
</feature>
<reference evidence="8" key="1">
    <citation type="journal article" date="2018" name="J. Ind. Microbiol. Biotechnol.">
        <title>Genome mining reveals uncommon alkylpyrones as type III PKS products from myxobacteria.</title>
        <authorList>
            <person name="Hug J.J."/>
            <person name="Panter F."/>
            <person name="Krug D."/>
            <person name="Muller R."/>
        </authorList>
    </citation>
    <scope>NUCLEOTIDE SEQUENCE</scope>
    <source>
        <strain evidence="8">MSr9329</strain>
    </source>
</reference>
<sequence>MSKLKHFLAVLFALSTVLLASQRAYATHFRYGNITYTIPDPSSPRTVRFTVTVSWNSAYQPVDSTTLSFGDNTTNPATVGSFIASGVDATGNQYSTYSYVTTHTYPASSTYTASFTSCCRLSNLVNAGDNSFLVQAKVDTNAGNTGNPVSFLPAILQFQVGGVRSHFIPAADPDGTPVTCRFATTAESSIATTPPVAAGNNVAPTISASANPPGCILSWNLVGATTGKQYANQVVLESTNPASGQASSAVLDYLIETVTSPIPTCVGSGTYTIPMGSTFMQDIVGTSNIPSPSLIVQNIYSNGVLTPIAGSTGQSPFHSTLTWSPALGEQGTFLATVVYTDAQNKSAFCSLTLVVPDCPNYGKACSAGVGQCKKTGAITCAAGGAPVCSAVAGDPQPETCDGLDNNCDGEVDEGNPGAGDNCNTTGLPGVCSTGLTDCGSNGAIKCIPDVQPGSIAEVCNGLDDNCDGSVDEGYNVGGTCSVGVGGCATKGAIVCDGTGGAKCPAVASSPTVEICNGIDDNCDGTKDEGFDVSGPCTAGLGACKASGSFTCNLMGAVVCDALVGTSAPEICGNAVDEDCDGKLDTGCVDSDGDGLFDSVEVGLGTDPNDADTDDDGVPDGAEVDPQADTDGDGLINLLDPDSDNDGLYDGTELGKDCEGPGTNKAKHHCIADADQGATKTDPLLADTDGSGARDGSEDWNLNGKVDADETDPNLGSDDVNVVDTDGDKLGDKLEAFLHGSPDDADSDDDGVLDGDEANPADDTDGDGLICLLDADSDNDGLFDGTEVGKNCLDPATNQSAGRCRPDANHGVTKTSAVMRDTDGGGASDGSEDVNLDGLVDPGETDPTKKSDDGKVTDSDGDGLGDKLETKIGSDPHDGDTDDDGLLDGDEANPSEDTDGDGVTNVADPDSDGDGLFDGTELGKDCSDPDTDNSKGLCIADMDTATVTCPIHGDTDWGGALDGAEDLNHDGAKAALERDPLDAADDKNEPECTKDADCGGAKSGKVCDATTLKCVDGCRESGGNGCPTGKICTSANTAIGECHDSSASGGGNGAGGDGSSGSSNGCSCSLITTHDEADGLWLLAAAGILAGTRRRQRRAR</sequence>
<feature type="chain" id="PRO_5018649017" evidence="6">
    <location>
        <begin position="27"/>
        <end position="1099"/>
    </location>
</feature>
<dbReference type="Pfam" id="PF18884">
    <property type="entry name" value="TSP3_bac"/>
    <property type="match status" value="2"/>
</dbReference>
<dbReference type="InterPro" id="IPR059100">
    <property type="entry name" value="TSP3_bac"/>
</dbReference>
<keyword evidence="3 6" id="KW-0732">Signal</keyword>
<evidence type="ECO:0000256" key="3">
    <source>
        <dbReference type="ARBA" id="ARBA00022729"/>
    </source>
</evidence>
<dbReference type="Pfam" id="PF11617">
    <property type="entry name" value="Cu-binding_MopE"/>
    <property type="match status" value="4"/>
</dbReference>
<feature type="compositionally biased region" description="Acidic residues" evidence="5">
    <location>
        <begin position="742"/>
        <end position="765"/>
    </location>
</feature>
<evidence type="ECO:0000256" key="2">
    <source>
        <dbReference type="ARBA" id="ARBA00022525"/>
    </source>
</evidence>
<dbReference type="SUPFAM" id="SSF103647">
    <property type="entry name" value="TSP type-3 repeat"/>
    <property type="match status" value="1"/>
</dbReference>
<dbReference type="InterPro" id="IPR028974">
    <property type="entry name" value="TSP_type-3_rpt"/>
</dbReference>
<feature type="signal peptide" evidence="6">
    <location>
        <begin position="1"/>
        <end position="26"/>
    </location>
</feature>
<feature type="compositionally biased region" description="Acidic residues" evidence="5">
    <location>
        <begin position="608"/>
        <end position="631"/>
    </location>
</feature>
<dbReference type="InterPro" id="IPR056844">
    <property type="entry name" value="SibA-E_N"/>
</dbReference>
<evidence type="ECO:0000313" key="8">
    <source>
        <dbReference type="EMBL" id="AYM52589.1"/>
    </source>
</evidence>
<dbReference type="InterPro" id="IPR021655">
    <property type="entry name" value="Put_metal-bd"/>
</dbReference>
<feature type="domain" description="Integrin beta-like protein A-E N-terminal" evidence="7">
    <location>
        <begin position="48"/>
        <end position="139"/>
    </location>
</feature>
<feature type="region of interest" description="Disordered" evidence="5">
    <location>
        <begin position="795"/>
        <end position="929"/>
    </location>
</feature>
<keyword evidence="2" id="KW-0964">Secreted</keyword>
<organism evidence="8">
    <name type="scientific">Aetherobacter sp</name>
    <dbReference type="NCBI Taxonomy" id="2022431"/>
    <lineage>
        <taxon>Bacteria</taxon>
        <taxon>Pseudomonadati</taxon>
        <taxon>Myxococcota</taxon>
        <taxon>Polyangia</taxon>
        <taxon>Polyangiales</taxon>
        <taxon>Polyangiaceae</taxon>
        <taxon>Aetherobacter</taxon>
    </lineage>
</organism>
<proteinExistence type="predicted"/>
<dbReference type="InterPro" id="IPR053180">
    <property type="entry name" value="Ca-binding_acidic-repeat"/>
</dbReference>
<name>A0A3Q8I8B2_9BACT</name>
<evidence type="ECO:0000256" key="6">
    <source>
        <dbReference type="SAM" id="SignalP"/>
    </source>
</evidence>
<feature type="compositionally biased region" description="Acidic residues" evidence="5">
    <location>
        <begin position="879"/>
        <end position="899"/>
    </location>
</feature>
<dbReference type="PANTHER" id="PTHR37467">
    <property type="entry name" value="EXPORTED CALCIUM-BINDING GLYCOPROTEIN-RELATED"/>
    <property type="match status" value="1"/>
</dbReference>
<feature type="region of interest" description="Disordered" evidence="5">
    <location>
        <begin position="679"/>
        <end position="765"/>
    </location>
</feature>
<evidence type="ECO:0000259" key="7">
    <source>
        <dbReference type="Pfam" id="PF24907"/>
    </source>
</evidence>
<dbReference type="PANTHER" id="PTHR37467:SF1">
    <property type="entry name" value="EXPORTED CALCIUM-BINDING GLYCOPROTEIN"/>
    <property type="match status" value="1"/>
</dbReference>
<keyword evidence="4" id="KW-0106">Calcium</keyword>
<feature type="compositionally biased region" description="Basic and acidic residues" evidence="5">
    <location>
        <begin position="845"/>
        <end position="878"/>
    </location>
</feature>
<feature type="compositionally biased region" description="Basic and acidic residues" evidence="5">
    <location>
        <begin position="725"/>
        <end position="735"/>
    </location>
</feature>
<protein>
    <submittedName>
        <fullName evidence="8">Cell surface protein</fullName>
    </submittedName>
</protein>
<evidence type="ECO:0000256" key="4">
    <source>
        <dbReference type="ARBA" id="ARBA00022837"/>
    </source>
</evidence>
<evidence type="ECO:0000256" key="1">
    <source>
        <dbReference type="ARBA" id="ARBA00004613"/>
    </source>
</evidence>
<dbReference type="EMBL" id="MH908879">
    <property type="protein sequence ID" value="AYM52589.1"/>
    <property type="molecule type" value="Genomic_DNA"/>
</dbReference>
<dbReference type="Pfam" id="PF24907">
    <property type="entry name" value="SIBA-E_N"/>
    <property type="match status" value="1"/>
</dbReference>
<dbReference type="AlphaFoldDB" id="A0A3Q8I8B2"/>